<dbReference type="InterPro" id="IPR011442">
    <property type="entry name" value="TAF6_C"/>
</dbReference>
<name>A0AAD5E066_9CHLO</name>
<sequence length="259" mass="26891">MEAQVADVQRQLAASLLDRGLKRAFHCKRATLAVGDLPMEYGHGGASLPQILNIPEAEGLLARAEGMVDTSQAPPLPKAPMEASVQPHWLAIDGAQPATAENAPARRVAAVRDATPSRQAMPAGAAPLPAARAGPAATAAADGAHDGAETHSLAAGLPLRHSLPDELQLYFDMVRRTLQTSTGGSTLAGHAVATSLATDPGLQPMLPYLVPLMAQEVGRNLGNAQHLRLVLSIVRGLLSNAHLQMAPYIHHLLPGGPAA</sequence>
<dbReference type="InterPro" id="IPR046344">
    <property type="entry name" value="TAF6_C_sf"/>
</dbReference>
<evidence type="ECO:0000313" key="7">
    <source>
        <dbReference type="EMBL" id="KAI7845550.1"/>
    </source>
</evidence>
<accession>A0AAD5E066</accession>
<evidence type="ECO:0000259" key="6">
    <source>
        <dbReference type="Pfam" id="PF07571"/>
    </source>
</evidence>
<protein>
    <recommendedName>
        <fullName evidence="6">TAF6 C-terminal HEAT repeat domain-containing protein</fullName>
    </recommendedName>
</protein>
<dbReference type="Pfam" id="PF07571">
    <property type="entry name" value="TAF6_C"/>
    <property type="match status" value="1"/>
</dbReference>
<evidence type="ECO:0000256" key="2">
    <source>
        <dbReference type="ARBA" id="ARBA00007688"/>
    </source>
</evidence>
<dbReference type="EMBL" id="JADXDR010000015">
    <property type="protein sequence ID" value="KAI7845550.1"/>
    <property type="molecule type" value="Genomic_DNA"/>
</dbReference>
<dbReference type="PANTHER" id="PTHR10221">
    <property type="entry name" value="TRANSCRIPTION INITIATION FACTOR TFIID SUBUNIT 6"/>
    <property type="match status" value="1"/>
</dbReference>
<dbReference type="GO" id="GO:0051123">
    <property type="term" value="P:RNA polymerase II preinitiation complex assembly"/>
    <property type="evidence" value="ECO:0007669"/>
    <property type="project" value="TreeGrafter"/>
</dbReference>
<keyword evidence="5" id="KW-0539">Nucleus</keyword>
<evidence type="ECO:0000256" key="1">
    <source>
        <dbReference type="ARBA" id="ARBA00004123"/>
    </source>
</evidence>
<keyword evidence="3" id="KW-0805">Transcription regulation</keyword>
<evidence type="ECO:0000256" key="4">
    <source>
        <dbReference type="ARBA" id="ARBA00023163"/>
    </source>
</evidence>
<dbReference type="GO" id="GO:0046695">
    <property type="term" value="C:SLIK (SAGA-like) complex"/>
    <property type="evidence" value="ECO:0007669"/>
    <property type="project" value="InterPro"/>
</dbReference>
<dbReference type="InterPro" id="IPR037796">
    <property type="entry name" value="TAF6"/>
</dbReference>
<feature type="domain" description="TAF6 C-terminal HEAT repeat" evidence="6">
    <location>
        <begin position="160"/>
        <end position="254"/>
    </location>
</feature>
<dbReference type="GO" id="GO:0003713">
    <property type="term" value="F:transcription coactivator activity"/>
    <property type="evidence" value="ECO:0007669"/>
    <property type="project" value="TreeGrafter"/>
</dbReference>
<proteinExistence type="inferred from homology"/>
<organism evidence="7 8">
    <name type="scientific">Chlorella ohadii</name>
    <dbReference type="NCBI Taxonomy" id="2649997"/>
    <lineage>
        <taxon>Eukaryota</taxon>
        <taxon>Viridiplantae</taxon>
        <taxon>Chlorophyta</taxon>
        <taxon>core chlorophytes</taxon>
        <taxon>Trebouxiophyceae</taxon>
        <taxon>Chlorellales</taxon>
        <taxon>Chlorellaceae</taxon>
        <taxon>Chlorella clade</taxon>
        <taxon>Chlorella</taxon>
    </lineage>
</organism>
<evidence type="ECO:0000256" key="5">
    <source>
        <dbReference type="ARBA" id="ARBA00023242"/>
    </source>
</evidence>
<comment type="subcellular location">
    <subcellularLocation>
        <location evidence="1">Nucleus</location>
    </subcellularLocation>
</comment>
<reference evidence="7" key="1">
    <citation type="submission" date="2020-11" db="EMBL/GenBank/DDBJ databases">
        <title>Chlorella ohadii genome sequencing and assembly.</title>
        <authorList>
            <person name="Murik O."/>
            <person name="Treves H."/>
            <person name="Kedem I."/>
            <person name="Shotland Y."/>
            <person name="Kaplan A."/>
        </authorList>
    </citation>
    <scope>NUCLEOTIDE SEQUENCE</scope>
    <source>
        <strain evidence="7">1</strain>
    </source>
</reference>
<dbReference type="AlphaFoldDB" id="A0AAD5E066"/>
<comment type="similarity">
    <text evidence="2">Belongs to the TAF6 family.</text>
</comment>
<dbReference type="GO" id="GO:0000124">
    <property type="term" value="C:SAGA complex"/>
    <property type="evidence" value="ECO:0007669"/>
    <property type="project" value="InterPro"/>
</dbReference>
<dbReference type="GO" id="GO:0005669">
    <property type="term" value="C:transcription factor TFIID complex"/>
    <property type="evidence" value="ECO:0007669"/>
    <property type="project" value="InterPro"/>
</dbReference>
<dbReference type="Proteomes" id="UP001205105">
    <property type="component" value="Unassembled WGS sequence"/>
</dbReference>
<dbReference type="Gene3D" id="1.25.40.770">
    <property type="entry name" value="TAF6, C-terminal HEAT repeat domain"/>
    <property type="match status" value="1"/>
</dbReference>
<gene>
    <name evidence="7" type="ORF">COHA_000841</name>
</gene>
<keyword evidence="8" id="KW-1185">Reference proteome</keyword>
<dbReference type="CDD" id="cd08050">
    <property type="entry name" value="TAF6C"/>
    <property type="match status" value="1"/>
</dbReference>
<evidence type="ECO:0000256" key="3">
    <source>
        <dbReference type="ARBA" id="ARBA00023015"/>
    </source>
</evidence>
<keyword evidence="4" id="KW-0804">Transcription</keyword>
<dbReference type="PANTHER" id="PTHR10221:SF9">
    <property type="entry name" value="TRANSCRIPTION INITIATION FACTOR TFIID SUBUNIT 6"/>
    <property type="match status" value="1"/>
</dbReference>
<dbReference type="GO" id="GO:0016251">
    <property type="term" value="F:RNA polymerase II general transcription initiation factor activity"/>
    <property type="evidence" value="ECO:0007669"/>
    <property type="project" value="InterPro"/>
</dbReference>
<evidence type="ECO:0000313" key="8">
    <source>
        <dbReference type="Proteomes" id="UP001205105"/>
    </source>
</evidence>
<comment type="caution">
    <text evidence="7">The sequence shown here is derived from an EMBL/GenBank/DDBJ whole genome shotgun (WGS) entry which is preliminary data.</text>
</comment>